<dbReference type="AlphaFoldDB" id="A0A127K5R3"/>
<gene>
    <name evidence="4" type="ORF">AC731_008545</name>
</gene>
<evidence type="ECO:0000313" key="5">
    <source>
        <dbReference type="Proteomes" id="UP000036902"/>
    </source>
</evidence>
<dbReference type="KEGG" id="thu:AC731_008545"/>
<protein>
    <submittedName>
        <fullName evidence="4">Monooxygenase</fullName>
    </submittedName>
</protein>
<keyword evidence="4" id="KW-0503">Monooxygenase</keyword>
<dbReference type="InterPro" id="IPR020946">
    <property type="entry name" value="Flavin_mOase-like"/>
</dbReference>
<keyword evidence="5" id="KW-1185">Reference proteome</keyword>
<dbReference type="PANTHER" id="PTHR42877:SF4">
    <property type="entry name" value="FAD_NAD(P)-BINDING DOMAIN-CONTAINING PROTEIN-RELATED"/>
    <property type="match status" value="1"/>
</dbReference>
<dbReference type="PRINTS" id="PR00368">
    <property type="entry name" value="FADPNR"/>
</dbReference>
<dbReference type="InterPro" id="IPR036188">
    <property type="entry name" value="FAD/NAD-bd_sf"/>
</dbReference>
<sequence>MSTSAQTPAPGVPRRLRIAVIGAGMAGILAAIRLKASAEHEVVVFEKADRIGGTWRENTYPGLTCDVPAHAYTYSFAPNPDWSSYLAPGPEIQRYFEALVRRYGIAPLIRFGCAIESCRFDDEGRRWTITDSAGRQDDFDVVIAATGVLHHPNTPVLPGLDDFAGECFHSARWDHGVALDGRRIAVIGSGSTGVQITSALAGRAARLYHIQRTPQWIMPMPNQPYTDAQRAAFRADPGLIDEIRYGDHYTGLVRRFTRAIIDADSPEMLEIEAIVRDNLERSVRDPALREALRPNYRAACKRLIYSSDYYEKIQHPDVEAVVGRIECIEPEGVRMKDGSLKPADVLVLATGFQADRFVRPIKVSGRDGADLDAQWSPSPSAYLGIALPDFPNFFMINGPTGPVGNFSLIDIAERQWAYIEQLLAPLARGECALVELRAETLRDYDRRRIAAARRTIFASGCASWYLDATGVPASWPWSYEEFVDCTAQPNPADYLFMA</sequence>
<proteinExistence type="predicted"/>
<evidence type="ECO:0000256" key="3">
    <source>
        <dbReference type="ARBA" id="ARBA00023002"/>
    </source>
</evidence>
<dbReference type="GO" id="GO:0050660">
    <property type="term" value="F:flavin adenine dinucleotide binding"/>
    <property type="evidence" value="ECO:0007669"/>
    <property type="project" value="InterPro"/>
</dbReference>
<name>A0A127K5R3_9RHOO</name>
<reference evidence="5" key="1">
    <citation type="submission" date="2016-03" db="EMBL/GenBank/DDBJ databases">
        <authorList>
            <person name="Ma C."/>
            <person name="Zhou S."/>
            <person name="Yang G."/>
        </authorList>
    </citation>
    <scope>NUCLEOTIDE SEQUENCE [LARGE SCALE GENOMIC DNA]</scope>
    <source>
        <strain evidence="5">SgZ-1</strain>
    </source>
</reference>
<evidence type="ECO:0000313" key="4">
    <source>
        <dbReference type="EMBL" id="AMO36994.1"/>
    </source>
</evidence>
<keyword evidence="3" id="KW-0560">Oxidoreductase</keyword>
<dbReference type="Pfam" id="PF00743">
    <property type="entry name" value="FMO-like"/>
    <property type="match status" value="1"/>
</dbReference>
<dbReference type="PANTHER" id="PTHR42877">
    <property type="entry name" value="L-ORNITHINE N(5)-MONOOXYGENASE-RELATED"/>
    <property type="match status" value="1"/>
</dbReference>
<dbReference type="RefSeq" id="WP_048705167.1">
    <property type="nucleotide sequence ID" value="NZ_CP014646.1"/>
</dbReference>
<dbReference type="Proteomes" id="UP000036902">
    <property type="component" value="Chromosome"/>
</dbReference>
<dbReference type="EMBL" id="CP014646">
    <property type="protein sequence ID" value="AMO36994.1"/>
    <property type="molecule type" value="Genomic_DNA"/>
</dbReference>
<dbReference type="GO" id="GO:0004499">
    <property type="term" value="F:N,N-dimethylaniline monooxygenase activity"/>
    <property type="evidence" value="ECO:0007669"/>
    <property type="project" value="InterPro"/>
</dbReference>
<dbReference type="Gene3D" id="3.50.50.60">
    <property type="entry name" value="FAD/NAD(P)-binding domain"/>
    <property type="match status" value="3"/>
</dbReference>
<keyword evidence="1" id="KW-0285">Flavoprotein</keyword>
<evidence type="ECO:0000256" key="2">
    <source>
        <dbReference type="ARBA" id="ARBA00022827"/>
    </source>
</evidence>
<dbReference type="SUPFAM" id="SSF51905">
    <property type="entry name" value="FAD/NAD(P)-binding domain"/>
    <property type="match status" value="1"/>
</dbReference>
<dbReference type="STRING" id="1134435.AC731_008545"/>
<dbReference type="InterPro" id="IPR051209">
    <property type="entry name" value="FAD-bind_Monooxygenase_sf"/>
</dbReference>
<dbReference type="GO" id="GO:0050661">
    <property type="term" value="F:NADP binding"/>
    <property type="evidence" value="ECO:0007669"/>
    <property type="project" value="InterPro"/>
</dbReference>
<evidence type="ECO:0000256" key="1">
    <source>
        <dbReference type="ARBA" id="ARBA00022630"/>
    </source>
</evidence>
<organism evidence="4 5">
    <name type="scientific">Thauera humireducens</name>
    <dbReference type="NCBI Taxonomy" id="1134435"/>
    <lineage>
        <taxon>Bacteria</taxon>
        <taxon>Pseudomonadati</taxon>
        <taxon>Pseudomonadota</taxon>
        <taxon>Betaproteobacteria</taxon>
        <taxon>Rhodocyclales</taxon>
        <taxon>Zoogloeaceae</taxon>
        <taxon>Thauera</taxon>
    </lineage>
</organism>
<dbReference type="PRINTS" id="PR00411">
    <property type="entry name" value="PNDRDTASEI"/>
</dbReference>
<keyword evidence="2" id="KW-0274">FAD</keyword>
<accession>A0A127K5R3</accession>